<name>A0A2M6W3U7_9BACT</name>
<evidence type="ECO:0000313" key="3">
    <source>
        <dbReference type="Proteomes" id="UP000231183"/>
    </source>
</evidence>
<feature type="transmembrane region" description="Helical" evidence="1">
    <location>
        <begin position="169"/>
        <end position="194"/>
    </location>
</feature>
<reference evidence="3" key="1">
    <citation type="submission" date="2017-09" db="EMBL/GenBank/DDBJ databases">
        <title>Depth-based differentiation of microbial function through sediment-hosted aquifers and enrichment of novel symbionts in the deep terrestrial subsurface.</title>
        <authorList>
            <person name="Probst A.J."/>
            <person name="Ladd B."/>
            <person name="Jarett J.K."/>
            <person name="Geller-Mcgrath D.E."/>
            <person name="Sieber C.M.K."/>
            <person name="Emerson J.B."/>
            <person name="Anantharaman K."/>
            <person name="Thomas B.C."/>
            <person name="Malmstrom R."/>
            <person name="Stieglmeier M."/>
            <person name="Klingl A."/>
            <person name="Woyke T."/>
            <person name="Ryan C.M."/>
            <person name="Banfield J.F."/>
        </authorList>
    </citation>
    <scope>NUCLEOTIDE SEQUENCE [LARGE SCALE GENOMIC DNA]</scope>
</reference>
<evidence type="ECO:0000313" key="2">
    <source>
        <dbReference type="EMBL" id="PIT87457.1"/>
    </source>
</evidence>
<protein>
    <recommendedName>
        <fullName evidence="4">Glycerophosphoryl diester phosphodiesterase membrane domain-containing protein</fullName>
    </recommendedName>
</protein>
<evidence type="ECO:0000256" key="1">
    <source>
        <dbReference type="SAM" id="Phobius"/>
    </source>
</evidence>
<dbReference type="Proteomes" id="UP000231183">
    <property type="component" value="Unassembled WGS sequence"/>
</dbReference>
<feature type="transmembrane region" description="Helical" evidence="1">
    <location>
        <begin position="129"/>
        <end position="149"/>
    </location>
</feature>
<keyword evidence="1" id="KW-1133">Transmembrane helix</keyword>
<feature type="transmembrane region" description="Helical" evidence="1">
    <location>
        <begin position="214"/>
        <end position="235"/>
    </location>
</feature>
<accession>A0A2M6W3U7</accession>
<comment type="caution">
    <text evidence="2">The sequence shown here is derived from an EMBL/GenBank/DDBJ whole genome shotgun (WGS) entry which is preliminary data.</text>
</comment>
<evidence type="ECO:0008006" key="4">
    <source>
        <dbReference type="Google" id="ProtNLM"/>
    </source>
</evidence>
<keyword evidence="1" id="KW-0812">Transmembrane</keyword>
<feature type="transmembrane region" description="Helical" evidence="1">
    <location>
        <begin position="106"/>
        <end position="123"/>
    </location>
</feature>
<sequence>MTSNPLKSMEEQVLFYFKNFRLFLPYMLLMWLPIVVTVIAALVVLYIQVEILLRGTLIGDLIVLILFLLSMIINYWTAIGLSLTIKKALDNNPDNKMKQNLSAGRRLFIPSLLTAILAGLIIFGGTILFIVPGVIFFIWYLFSFFIVVFENAKPLNALKQSKALVVNHWLGIFLRWIMPMLIYSILIVLLRWIVAQIYNLISPDLVWWVVGKRLIDTSIYFLIFPLILMVPIMLYNEIKSTPKKI</sequence>
<dbReference type="AlphaFoldDB" id="A0A2M6W3U7"/>
<feature type="transmembrane region" description="Helical" evidence="1">
    <location>
        <begin position="61"/>
        <end position="85"/>
    </location>
</feature>
<feature type="transmembrane region" description="Helical" evidence="1">
    <location>
        <begin position="28"/>
        <end position="49"/>
    </location>
</feature>
<dbReference type="EMBL" id="PFBX01000026">
    <property type="protein sequence ID" value="PIT87457.1"/>
    <property type="molecule type" value="Genomic_DNA"/>
</dbReference>
<proteinExistence type="predicted"/>
<keyword evidence="1" id="KW-0472">Membrane</keyword>
<organism evidence="2 3">
    <name type="scientific">Candidatus Magasanikbacteria bacterium CG10_big_fil_rev_8_21_14_0_10_40_10</name>
    <dbReference type="NCBI Taxonomy" id="1974648"/>
    <lineage>
        <taxon>Bacteria</taxon>
        <taxon>Candidatus Magasanikiibacteriota</taxon>
    </lineage>
</organism>
<gene>
    <name evidence="2" type="ORF">COU31_02695</name>
</gene>